<feature type="region of interest" description="Disordered" evidence="6">
    <location>
        <begin position="520"/>
        <end position="552"/>
    </location>
</feature>
<keyword evidence="2" id="KW-0677">Repeat</keyword>
<evidence type="ECO:0000313" key="9">
    <source>
        <dbReference type="EMBL" id="CAF0752636.1"/>
    </source>
</evidence>
<evidence type="ECO:0000256" key="6">
    <source>
        <dbReference type="SAM" id="MobiDB-lite"/>
    </source>
</evidence>
<dbReference type="GO" id="GO:0070531">
    <property type="term" value="C:BRCA1-A complex"/>
    <property type="evidence" value="ECO:0007669"/>
    <property type="project" value="TreeGrafter"/>
</dbReference>
<evidence type="ECO:0000256" key="5">
    <source>
        <dbReference type="ARBA" id="ARBA00023242"/>
    </source>
</evidence>
<sequence length="772" mass="87307">MVVPCDLKGSSTITKSKQIRRNSRTKVSKRKILNDKPQRASIRQANDRVQKRTHDIDRSVDDVGKENHPNNGFTQFVQTKMMDAKTRHGKHTNNKVNRPTDIEDSSPGSKKRQRTDNDHDDDDSTDIVPTTTERDQQRGNHALDTNDEHNHAAVTCHPRCESKDHQLPIPTNKRRRGCLCSKRQLDELEFAPDSITSQAQQQQTEEQEQLCDEHQIQPIVTNNNHSPAPLLLPSSSSIPPVTLPFPILPVQSVSTIQPEETNEEEERQENQLHVSSVLAAPLSPAMPLNATYIASRRSIPTITQIPPSLLALSTLSMNTTTISTNNPIQTSASVVQMTNLEPKQSVNQSVVVQPPVELTIDRQDQETSMTPEVIEKVYCSIATQTDGDEDYQPTHHHCNDVSVCPCVQIYTRSEQLFMASMAIFFRNSITITPTDPSSTTISSTIKKNNKRQLRTHQNLSSQSTSIINEIEPTTVQNNNSGMNDTYVINKKIDSIPTVELEPQRSSSIQRDTSTVINETRYEHSKKSDGSSIHINIQSRQDATEHKSSNDEEKFRSLVLTMTALKDPQKMEFNRFLERFSVRSSASVDDSTTHLITDENEGNSLICPLTGKVLQAVTRHLKVISYRWLTACLSEQHYVDEIPTYEITGDAIYNQHYGMQRSRLNYSNEHPLLDNYALHLKCHGCQPFPDNRPLIELIHLSGGLILKTLNQHVNTIGKQILILCSKTYLQNKPALQQACQQLNIICIEPEWLIASIVQYQIQPFEPWLCTLYF</sequence>
<feature type="compositionally biased region" description="Basic residues" evidence="6">
    <location>
        <begin position="17"/>
        <end position="31"/>
    </location>
</feature>
<organism evidence="9 10">
    <name type="scientific">Adineta ricciae</name>
    <name type="common">Rotifer</name>
    <dbReference type="NCBI Taxonomy" id="249248"/>
    <lineage>
        <taxon>Eukaryota</taxon>
        <taxon>Metazoa</taxon>
        <taxon>Spiralia</taxon>
        <taxon>Gnathifera</taxon>
        <taxon>Rotifera</taxon>
        <taxon>Eurotatoria</taxon>
        <taxon>Bdelloidea</taxon>
        <taxon>Adinetida</taxon>
        <taxon>Adinetidae</taxon>
        <taxon>Adineta</taxon>
    </lineage>
</organism>
<dbReference type="SUPFAM" id="SSF52113">
    <property type="entry name" value="BRCT domain"/>
    <property type="match status" value="2"/>
</dbReference>
<dbReference type="InterPro" id="IPR001357">
    <property type="entry name" value="BRCT_dom"/>
</dbReference>
<evidence type="ECO:0000256" key="2">
    <source>
        <dbReference type="ARBA" id="ARBA00022737"/>
    </source>
</evidence>
<evidence type="ECO:0000313" key="8">
    <source>
        <dbReference type="EMBL" id="CAF0727192.1"/>
    </source>
</evidence>
<keyword evidence="5" id="KW-0539">Nucleus</keyword>
<evidence type="ECO:0000256" key="3">
    <source>
        <dbReference type="ARBA" id="ARBA00022763"/>
    </source>
</evidence>
<feature type="compositionally biased region" description="Basic and acidic residues" evidence="6">
    <location>
        <begin position="541"/>
        <end position="552"/>
    </location>
</feature>
<proteinExistence type="predicted"/>
<keyword evidence="4" id="KW-0234">DNA repair</keyword>
<dbReference type="InterPro" id="IPR031099">
    <property type="entry name" value="BRCA1-associated"/>
</dbReference>
<comment type="subcellular location">
    <subcellularLocation>
        <location evidence="1">Nucleus</location>
    </subcellularLocation>
</comment>
<dbReference type="GO" id="GO:0031436">
    <property type="term" value="C:BRCA1-BARD1 complex"/>
    <property type="evidence" value="ECO:0007669"/>
    <property type="project" value="TreeGrafter"/>
</dbReference>
<comment type="caution">
    <text evidence="9">The sequence shown here is derived from an EMBL/GenBank/DDBJ whole genome shotgun (WGS) entry which is preliminary data.</text>
</comment>
<feature type="region of interest" description="Disordered" evidence="6">
    <location>
        <begin position="1"/>
        <end position="147"/>
    </location>
</feature>
<name>A0A813PGN2_ADIRI</name>
<dbReference type="EMBL" id="CAJNOJ010000002">
    <property type="protein sequence ID" value="CAF0727192.1"/>
    <property type="molecule type" value="Genomic_DNA"/>
</dbReference>
<dbReference type="InterPro" id="IPR036420">
    <property type="entry name" value="BRCT_dom_sf"/>
</dbReference>
<dbReference type="EMBL" id="CAJNOR010000014">
    <property type="protein sequence ID" value="CAF0752636.1"/>
    <property type="molecule type" value="Genomic_DNA"/>
</dbReference>
<dbReference type="AlphaFoldDB" id="A0A813PGN2"/>
<feature type="compositionally biased region" description="Polar residues" evidence="6">
    <location>
        <begin position="529"/>
        <end position="540"/>
    </location>
</feature>
<feature type="domain" description="BRCT" evidence="7">
    <location>
        <begin position="549"/>
        <end position="645"/>
    </location>
</feature>
<evidence type="ECO:0000256" key="1">
    <source>
        <dbReference type="ARBA" id="ARBA00004123"/>
    </source>
</evidence>
<dbReference type="Gene3D" id="3.40.50.10190">
    <property type="entry name" value="BRCT domain"/>
    <property type="match status" value="2"/>
</dbReference>
<dbReference type="Proteomes" id="UP000663852">
    <property type="component" value="Unassembled WGS sequence"/>
</dbReference>
<dbReference type="GO" id="GO:0000724">
    <property type="term" value="P:double-strand break repair via homologous recombination"/>
    <property type="evidence" value="ECO:0007669"/>
    <property type="project" value="TreeGrafter"/>
</dbReference>
<dbReference type="Pfam" id="PF00533">
    <property type="entry name" value="BRCT"/>
    <property type="match status" value="1"/>
</dbReference>
<dbReference type="PROSITE" id="PS50172">
    <property type="entry name" value="BRCT"/>
    <property type="match status" value="2"/>
</dbReference>
<feature type="domain" description="BRCT" evidence="7">
    <location>
        <begin position="667"/>
        <end position="768"/>
    </location>
</feature>
<gene>
    <name evidence="8" type="ORF">EDS130_LOCUS808</name>
    <name evidence="9" type="ORF">XAT740_LOCUS507</name>
</gene>
<protein>
    <recommendedName>
        <fullName evidence="7">BRCT domain-containing protein</fullName>
    </recommendedName>
</protein>
<feature type="compositionally biased region" description="Basic and acidic residues" evidence="6">
    <location>
        <begin position="45"/>
        <end position="68"/>
    </location>
</feature>
<dbReference type="GO" id="GO:0004842">
    <property type="term" value="F:ubiquitin-protein transferase activity"/>
    <property type="evidence" value="ECO:0007669"/>
    <property type="project" value="TreeGrafter"/>
</dbReference>
<evidence type="ECO:0000259" key="7">
    <source>
        <dbReference type="PROSITE" id="PS50172"/>
    </source>
</evidence>
<feature type="compositionally biased region" description="Polar residues" evidence="6">
    <location>
        <begin position="69"/>
        <end position="78"/>
    </location>
</feature>
<dbReference type="GO" id="GO:0045944">
    <property type="term" value="P:positive regulation of transcription by RNA polymerase II"/>
    <property type="evidence" value="ECO:0007669"/>
    <property type="project" value="TreeGrafter"/>
</dbReference>
<dbReference type="PANTHER" id="PTHR13763:SF0">
    <property type="entry name" value="BREAST CANCER TYPE 1 SUSCEPTIBILITY PROTEIN"/>
    <property type="match status" value="1"/>
</dbReference>
<evidence type="ECO:0000313" key="10">
    <source>
        <dbReference type="Proteomes" id="UP000663828"/>
    </source>
</evidence>
<evidence type="ECO:0000256" key="4">
    <source>
        <dbReference type="ARBA" id="ARBA00023204"/>
    </source>
</evidence>
<dbReference type="Proteomes" id="UP000663828">
    <property type="component" value="Unassembled WGS sequence"/>
</dbReference>
<accession>A0A813PGN2</accession>
<keyword evidence="10" id="KW-1185">Reference proteome</keyword>
<reference evidence="9" key="1">
    <citation type="submission" date="2021-02" db="EMBL/GenBank/DDBJ databases">
        <authorList>
            <person name="Nowell W R."/>
        </authorList>
    </citation>
    <scope>NUCLEOTIDE SEQUENCE</scope>
</reference>
<dbReference type="PANTHER" id="PTHR13763">
    <property type="entry name" value="BREAST CANCER TYPE 1 SUSCEPTIBILITY PROTEIN BRCA1"/>
    <property type="match status" value="1"/>
</dbReference>
<keyword evidence="3" id="KW-0227">DNA damage</keyword>
<dbReference type="OrthoDB" id="10026119at2759"/>